<dbReference type="PANTHER" id="PTHR11559">
    <property type="entry name" value="CARBOXYLESTERASE"/>
    <property type="match status" value="1"/>
</dbReference>
<dbReference type="EMBL" id="LAQI01000056">
    <property type="protein sequence ID" value="KKY24670.1"/>
    <property type="molecule type" value="Genomic_DNA"/>
</dbReference>
<dbReference type="Proteomes" id="UP000034182">
    <property type="component" value="Unassembled WGS sequence"/>
</dbReference>
<comment type="caution">
    <text evidence="5">The sequence shown here is derived from an EMBL/GenBank/DDBJ whole genome shotgun (WGS) entry which is preliminary data.</text>
</comment>
<dbReference type="InterPro" id="IPR050309">
    <property type="entry name" value="Type-B_Carboxylest/Lipase"/>
</dbReference>
<organism evidence="5 6">
    <name type="scientific">Diplodia seriata</name>
    <dbReference type="NCBI Taxonomy" id="420778"/>
    <lineage>
        <taxon>Eukaryota</taxon>
        <taxon>Fungi</taxon>
        <taxon>Dikarya</taxon>
        <taxon>Ascomycota</taxon>
        <taxon>Pezizomycotina</taxon>
        <taxon>Dothideomycetes</taxon>
        <taxon>Dothideomycetes incertae sedis</taxon>
        <taxon>Botryosphaeriales</taxon>
        <taxon>Botryosphaeriaceae</taxon>
        <taxon>Diplodia</taxon>
    </lineage>
</organism>
<reference evidence="5 6" key="2">
    <citation type="submission" date="2015-05" db="EMBL/GenBank/DDBJ databases">
        <title>Distinctive expansion of gene families associated with plant cell wall degradation and secondary metabolism in the genomes of grapevine trunk pathogens.</title>
        <authorList>
            <person name="Lawrence D.P."/>
            <person name="Travadon R."/>
            <person name="Rolshausen P.E."/>
            <person name="Baumgartner K."/>
        </authorList>
    </citation>
    <scope>NUCLEOTIDE SEQUENCE [LARGE SCALE GENOMIC DNA]</scope>
    <source>
        <strain evidence="5">DS831</strain>
    </source>
</reference>
<dbReference type="SUPFAM" id="SSF53474">
    <property type="entry name" value="alpha/beta-Hydrolases"/>
    <property type="match status" value="1"/>
</dbReference>
<dbReference type="Pfam" id="PF00135">
    <property type="entry name" value="COesterase"/>
    <property type="match status" value="1"/>
</dbReference>
<keyword evidence="2 3" id="KW-0378">Hydrolase</keyword>
<dbReference type="PROSITE" id="PS00122">
    <property type="entry name" value="CARBOXYLESTERASE_B_1"/>
    <property type="match status" value="1"/>
</dbReference>
<dbReference type="GO" id="GO:0016787">
    <property type="term" value="F:hydrolase activity"/>
    <property type="evidence" value="ECO:0007669"/>
    <property type="project" value="UniProtKB-KW"/>
</dbReference>
<dbReference type="InterPro" id="IPR029058">
    <property type="entry name" value="AB_hydrolase_fold"/>
</dbReference>
<feature type="domain" description="Carboxylesterase type B" evidence="4">
    <location>
        <begin position="26"/>
        <end position="512"/>
    </location>
</feature>
<keyword evidence="3" id="KW-0732">Signal</keyword>
<comment type="similarity">
    <text evidence="1 3">Belongs to the type-B carboxylesterase/lipase family.</text>
</comment>
<dbReference type="EC" id="3.1.1.-" evidence="3"/>
<feature type="signal peptide" evidence="3">
    <location>
        <begin position="1"/>
        <end position="18"/>
    </location>
</feature>
<evidence type="ECO:0000259" key="4">
    <source>
        <dbReference type="Pfam" id="PF00135"/>
    </source>
</evidence>
<accession>A0A0G2H7K3</accession>
<feature type="chain" id="PRO_5005117828" description="Carboxylic ester hydrolase" evidence="3">
    <location>
        <begin position="19"/>
        <end position="551"/>
    </location>
</feature>
<protein>
    <recommendedName>
        <fullName evidence="3">Carboxylic ester hydrolase</fullName>
        <ecNumber evidence="3">3.1.1.-</ecNumber>
    </recommendedName>
</protein>
<proteinExistence type="inferred from homology"/>
<dbReference type="Gene3D" id="3.40.50.1820">
    <property type="entry name" value="alpha/beta hydrolase"/>
    <property type="match status" value="1"/>
</dbReference>
<sequence>MRLFNVIVLIAGAASALSDNSSTPTAKTINGTYAGRRLADWDQEVFLGIPFAQPPIGQLRFRWPQSLNTSFSEVRDATRYGHTCIQQKSTLGITDNNDEDCLNLNIVRPSGYTNTSLPVLVWIYGGGLSAGSGADPQYNLSGIVKTSTDSGQPLIAVSINYRLSIWGFLQSAQLLAEGSVNAGLLDQRLALRWVQENIAGFGGDPARVTVWGESAGAQSITLQMHAYGGRDDGLFAGAILESGGTTGASLNPLPHYNAAVENLTRTVGCWGASDPLSCLRDLPAAALHAARPSQVWNPLVDGDFLPAYPSDLREQGRFVRVPVLTGANTDEGTSFSLKYNLDNETALANSLLSWRNYALSPPTIRRLLALYPDDATTPKPPFHVDPSEPFAQYGTQWRRSGAIGGDLVMVAPRRAMAEAYSGAGQDVWSYRFDTPLWNASATTGANHFCNVVFSFQNISGALGPYPAYKELSLGIGRAYANFVAMGNPNGKVNGTSGGHEATALPYWPKYDLAAPVNMVLSAEGSFVEDDTWRKEGIAYINTHGVLRELLS</sequence>
<evidence type="ECO:0000256" key="3">
    <source>
        <dbReference type="RuleBase" id="RU361235"/>
    </source>
</evidence>
<dbReference type="ESTHER" id="9pezi-a0a0g2h7k3">
    <property type="family name" value="Fungal_carboxylesterase_lipase"/>
</dbReference>
<gene>
    <name evidence="5" type="ORF">UCDDS831_g02288</name>
</gene>
<dbReference type="InterPro" id="IPR019826">
    <property type="entry name" value="Carboxylesterase_B_AS"/>
</dbReference>
<dbReference type="AlphaFoldDB" id="A0A0G2H7K3"/>
<name>A0A0G2H7K3_9PEZI</name>
<evidence type="ECO:0000313" key="5">
    <source>
        <dbReference type="EMBL" id="KKY24670.1"/>
    </source>
</evidence>
<dbReference type="InterPro" id="IPR002018">
    <property type="entry name" value="CarbesteraseB"/>
</dbReference>
<evidence type="ECO:0000313" key="6">
    <source>
        <dbReference type="Proteomes" id="UP000034182"/>
    </source>
</evidence>
<evidence type="ECO:0000256" key="2">
    <source>
        <dbReference type="ARBA" id="ARBA00022801"/>
    </source>
</evidence>
<reference evidence="5 6" key="1">
    <citation type="submission" date="2015-03" db="EMBL/GenBank/DDBJ databases">
        <authorList>
            <person name="Morales-Cruz A."/>
            <person name="Amrine K.C."/>
            <person name="Cantu D."/>
        </authorList>
    </citation>
    <scope>NUCLEOTIDE SEQUENCE [LARGE SCALE GENOMIC DNA]</scope>
    <source>
        <strain evidence="5">DS831</strain>
    </source>
</reference>
<evidence type="ECO:0000256" key="1">
    <source>
        <dbReference type="ARBA" id="ARBA00005964"/>
    </source>
</evidence>